<dbReference type="GO" id="GO:0004497">
    <property type="term" value="F:monooxygenase activity"/>
    <property type="evidence" value="ECO:0007669"/>
    <property type="project" value="UniProtKB-KW"/>
</dbReference>
<evidence type="ECO:0000313" key="11">
    <source>
        <dbReference type="EMBL" id="KAF7419468.1"/>
    </source>
</evidence>
<evidence type="ECO:0000256" key="9">
    <source>
        <dbReference type="PIRSR" id="PIRSR602401-1"/>
    </source>
</evidence>
<sequence>MPKLTLDSAAEHFVQSTVLRQNDAEWRLHRRFVHIVLSQAAVKQYHPVQEDLARRLCFSLLTHPENFNADLRLFSGRVVIAVTYGLSVDTADSKYIKHADATMDLKEVVVGKQMIEDLITAPFEHVERDMRDGSAVPSLTQELLSMEKDDISDFEQSVKWATGSMYGAGAESARLFDLSVGRTYATLLVFVLAMALHPKVQLQAQKEIDEVIGSQRLPGIADKAQLPFVNAVIKETIRWRPIVPLTLGRRTSQDDIYRGLFIPKGAMVVPNVWAVAFAANERYDPQQFLPERFLDPTEDVVDPSSWAFGFGKRMCPGKALGENSVFIAITSILWAFTISPPKHGSLNPKFTHKLIRCVP</sequence>
<comment type="cofactor">
    <cofactor evidence="1 9">
        <name>heme</name>
        <dbReference type="ChEBI" id="CHEBI:30413"/>
    </cofactor>
</comment>
<keyword evidence="6 10" id="KW-0560">Oxidoreductase</keyword>
<keyword evidence="8 10" id="KW-0503">Monooxygenase</keyword>
<dbReference type="InterPro" id="IPR017972">
    <property type="entry name" value="Cyt_P450_CS"/>
</dbReference>
<name>A0A8H7DNV5_PLEOS</name>
<dbReference type="InterPro" id="IPR050364">
    <property type="entry name" value="Cytochrome_P450_fung"/>
</dbReference>
<dbReference type="SUPFAM" id="SSF48264">
    <property type="entry name" value="Cytochrome P450"/>
    <property type="match status" value="1"/>
</dbReference>
<protein>
    <recommendedName>
        <fullName evidence="13">Cytochrome P450</fullName>
    </recommendedName>
</protein>
<evidence type="ECO:0000256" key="10">
    <source>
        <dbReference type="RuleBase" id="RU000461"/>
    </source>
</evidence>
<dbReference type="PRINTS" id="PR00463">
    <property type="entry name" value="EP450I"/>
</dbReference>
<dbReference type="PANTHER" id="PTHR46300">
    <property type="entry name" value="P450, PUTATIVE (EUROFUNG)-RELATED-RELATED"/>
    <property type="match status" value="1"/>
</dbReference>
<reference evidence="11" key="1">
    <citation type="submission" date="2019-07" db="EMBL/GenBank/DDBJ databases">
        <authorList>
            <person name="Palmer J.M."/>
        </authorList>
    </citation>
    <scope>NUCLEOTIDE SEQUENCE</scope>
    <source>
        <strain evidence="11">PC9</strain>
    </source>
</reference>
<dbReference type="EMBL" id="JACETU010000010">
    <property type="protein sequence ID" value="KAF7419468.1"/>
    <property type="molecule type" value="Genomic_DNA"/>
</dbReference>
<evidence type="ECO:0000256" key="4">
    <source>
        <dbReference type="ARBA" id="ARBA00022617"/>
    </source>
</evidence>
<evidence type="ECO:0000256" key="3">
    <source>
        <dbReference type="ARBA" id="ARBA00010617"/>
    </source>
</evidence>
<dbReference type="OrthoDB" id="2789670at2759"/>
<dbReference type="VEuPathDB" id="FungiDB:PC9H_002058"/>
<dbReference type="PROSITE" id="PS00086">
    <property type="entry name" value="CYTOCHROME_P450"/>
    <property type="match status" value="1"/>
</dbReference>
<dbReference type="GO" id="GO:0020037">
    <property type="term" value="F:heme binding"/>
    <property type="evidence" value="ECO:0007669"/>
    <property type="project" value="InterPro"/>
</dbReference>
<evidence type="ECO:0000256" key="5">
    <source>
        <dbReference type="ARBA" id="ARBA00022723"/>
    </source>
</evidence>
<comment type="similarity">
    <text evidence="3 10">Belongs to the cytochrome P450 family.</text>
</comment>
<evidence type="ECO:0008006" key="13">
    <source>
        <dbReference type="Google" id="ProtNLM"/>
    </source>
</evidence>
<comment type="pathway">
    <text evidence="2">Secondary metabolite biosynthesis.</text>
</comment>
<comment type="caution">
    <text evidence="11">The sequence shown here is derived from an EMBL/GenBank/DDBJ whole genome shotgun (WGS) entry which is preliminary data.</text>
</comment>
<dbReference type="PRINTS" id="PR00385">
    <property type="entry name" value="P450"/>
</dbReference>
<dbReference type="Gene3D" id="1.10.630.10">
    <property type="entry name" value="Cytochrome P450"/>
    <property type="match status" value="1"/>
</dbReference>
<gene>
    <name evidence="11" type="ORF">PC9H_002058</name>
</gene>
<dbReference type="GeneID" id="59371899"/>
<evidence type="ECO:0000256" key="2">
    <source>
        <dbReference type="ARBA" id="ARBA00005179"/>
    </source>
</evidence>
<evidence type="ECO:0000256" key="7">
    <source>
        <dbReference type="ARBA" id="ARBA00023004"/>
    </source>
</evidence>
<keyword evidence="12" id="KW-1185">Reference proteome</keyword>
<dbReference type="GO" id="GO:0005506">
    <property type="term" value="F:iron ion binding"/>
    <property type="evidence" value="ECO:0007669"/>
    <property type="project" value="InterPro"/>
</dbReference>
<keyword evidence="4 9" id="KW-0349">Heme</keyword>
<dbReference type="GO" id="GO:0016020">
    <property type="term" value="C:membrane"/>
    <property type="evidence" value="ECO:0007669"/>
    <property type="project" value="UniProtKB-SubCell"/>
</dbReference>
<dbReference type="InterPro" id="IPR001128">
    <property type="entry name" value="Cyt_P450"/>
</dbReference>
<evidence type="ECO:0000256" key="6">
    <source>
        <dbReference type="ARBA" id="ARBA00023002"/>
    </source>
</evidence>
<accession>A0A8H7DNV5</accession>
<evidence type="ECO:0000256" key="1">
    <source>
        <dbReference type="ARBA" id="ARBA00001971"/>
    </source>
</evidence>
<evidence type="ECO:0000313" key="12">
    <source>
        <dbReference type="Proteomes" id="UP000623687"/>
    </source>
</evidence>
<organism evidence="11 12">
    <name type="scientific">Pleurotus ostreatus</name>
    <name type="common">Oyster mushroom</name>
    <name type="synonym">White-rot fungus</name>
    <dbReference type="NCBI Taxonomy" id="5322"/>
    <lineage>
        <taxon>Eukaryota</taxon>
        <taxon>Fungi</taxon>
        <taxon>Dikarya</taxon>
        <taxon>Basidiomycota</taxon>
        <taxon>Agaricomycotina</taxon>
        <taxon>Agaricomycetes</taxon>
        <taxon>Agaricomycetidae</taxon>
        <taxon>Agaricales</taxon>
        <taxon>Pleurotineae</taxon>
        <taxon>Pleurotaceae</taxon>
        <taxon>Pleurotus</taxon>
    </lineage>
</organism>
<dbReference type="Proteomes" id="UP000623687">
    <property type="component" value="Unassembled WGS sequence"/>
</dbReference>
<dbReference type="Pfam" id="PF00067">
    <property type="entry name" value="p450"/>
    <property type="match status" value="1"/>
</dbReference>
<dbReference type="AlphaFoldDB" id="A0A8H7DNV5"/>
<evidence type="ECO:0000256" key="8">
    <source>
        <dbReference type="ARBA" id="ARBA00023033"/>
    </source>
</evidence>
<dbReference type="GO" id="GO:0016705">
    <property type="term" value="F:oxidoreductase activity, acting on paired donors, with incorporation or reduction of molecular oxygen"/>
    <property type="evidence" value="ECO:0007669"/>
    <property type="project" value="InterPro"/>
</dbReference>
<dbReference type="InterPro" id="IPR036396">
    <property type="entry name" value="Cyt_P450_sf"/>
</dbReference>
<dbReference type="PANTHER" id="PTHR46300:SF7">
    <property type="entry name" value="P450, PUTATIVE (EUROFUNG)-RELATED"/>
    <property type="match status" value="1"/>
</dbReference>
<keyword evidence="7 9" id="KW-0408">Iron</keyword>
<feature type="binding site" description="axial binding residue" evidence="9">
    <location>
        <position position="315"/>
    </location>
    <ligand>
        <name>heme</name>
        <dbReference type="ChEBI" id="CHEBI:30413"/>
    </ligand>
    <ligandPart>
        <name>Fe</name>
        <dbReference type="ChEBI" id="CHEBI:18248"/>
    </ligandPart>
</feature>
<proteinExistence type="inferred from homology"/>
<dbReference type="InterPro" id="IPR002401">
    <property type="entry name" value="Cyt_P450_E_grp-I"/>
</dbReference>
<keyword evidence="5 9" id="KW-0479">Metal-binding</keyword>
<dbReference type="RefSeq" id="XP_036626322.1">
    <property type="nucleotide sequence ID" value="XM_036771701.1"/>
</dbReference>